<proteinExistence type="predicted"/>
<dbReference type="RefSeq" id="WP_377166910.1">
    <property type="nucleotide sequence ID" value="NZ_JBHSMQ010000004.1"/>
</dbReference>
<keyword evidence="1" id="KW-0732">Signal</keyword>
<evidence type="ECO:0000256" key="1">
    <source>
        <dbReference type="SAM" id="SignalP"/>
    </source>
</evidence>
<comment type="caution">
    <text evidence="2">The sequence shown here is derived from an EMBL/GenBank/DDBJ whole genome shotgun (WGS) entry which is preliminary data.</text>
</comment>
<protein>
    <submittedName>
        <fullName evidence="2">Uncharacterized protein</fullName>
    </submittedName>
</protein>
<organism evidence="2 3">
    <name type="scientific">Prosthecobacter fluviatilis</name>
    <dbReference type="NCBI Taxonomy" id="445931"/>
    <lineage>
        <taxon>Bacteria</taxon>
        <taxon>Pseudomonadati</taxon>
        <taxon>Verrucomicrobiota</taxon>
        <taxon>Verrucomicrobiia</taxon>
        <taxon>Verrucomicrobiales</taxon>
        <taxon>Verrucomicrobiaceae</taxon>
        <taxon>Prosthecobacter</taxon>
    </lineage>
</organism>
<evidence type="ECO:0000313" key="2">
    <source>
        <dbReference type="EMBL" id="MFC5455634.1"/>
    </source>
</evidence>
<reference evidence="3" key="1">
    <citation type="journal article" date="2019" name="Int. J. Syst. Evol. Microbiol.">
        <title>The Global Catalogue of Microorganisms (GCM) 10K type strain sequencing project: providing services to taxonomists for standard genome sequencing and annotation.</title>
        <authorList>
            <consortium name="The Broad Institute Genomics Platform"/>
            <consortium name="The Broad Institute Genome Sequencing Center for Infectious Disease"/>
            <person name="Wu L."/>
            <person name="Ma J."/>
        </authorList>
    </citation>
    <scope>NUCLEOTIDE SEQUENCE [LARGE SCALE GENOMIC DNA]</scope>
    <source>
        <strain evidence="3">CGMCC 4.1469</strain>
    </source>
</reference>
<dbReference type="Proteomes" id="UP001596052">
    <property type="component" value="Unassembled WGS sequence"/>
</dbReference>
<accession>A0ABW0KQE6</accession>
<sequence length="208" mass="22845">MRTLLCLFVLLLHPLPAQQQPAPAERKLESLLLMPEPKALRGAYSITLPNSKRTVFTCYRESTEAFNGVEAYTPEAFAKLGLSVESFAARAKTAADKRLLQLKPELIKGEDGRIAYAVYRGESPLFATLIIAPSLPKIFADLFGQEVWAATPDRHSLYIFPAKAELVDEFAADLAERYASDAYAASCEIFALKSGTEPRVIASFAGDE</sequence>
<gene>
    <name evidence="2" type="ORF">ACFQDI_12270</name>
</gene>
<name>A0ABW0KQE6_9BACT</name>
<feature type="chain" id="PRO_5047343105" evidence="1">
    <location>
        <begin position="20"/>
        <end position="208"/>
    </location>
</feature>
<dbReference type="EMBL" id="JBHSMQ010000004">
    <property type="protein sequence ID" value="MFC5455634.1"/>
    <property type="molecule type" value="Genomic_DNA"/>
</dbReference>
<feature type="signal peptide" evidence="1">
    <location>
        <begin position="1"/>
        <end position="19"/>
    </location>
</feature>
<keyword evidence="3" id="KW-1185">Reference proteome</keyword>
<evidence type="ECO:0000313" key="3">
    <source>
        <dbReference type="Proteomes" id="UP001596052"/>
    </source>
</evidence>